<sequence>MNRNTLKLTGSLIEEGIDKGLNEYPLLKL</sequence>
<protein>
    <submittedName>
        <fullName evidence="1">Uncharacterized protein</fullName>
    </submittedName>
</protein>
<name>A0ABU0D2N2_9BACI</name>
<dbReference type="EMBL" id="JAUSUO010000002">
    <property type="protein sequence ID" value="MDQ0342643.1"/>
    <property type="molecule type" value="Genomic_DNA"/>
</dbReference>
<evidence type="ECO:0000313" key="2">
    <source>
        <dbReference type="Proteomes" id="UP001232343"/>
    </source>
</evidence>
<gene>
    <name evidence="1" type="ORF">J2S14_001455</name>
</gene>
<evidence type="ECO:0000313" key="1">
    <source>
        <dbReference type="EMBL" id="MDQ0342643.1"/>
    </source>
</evidence>
<reference evidence="1 2" key="1">
    <citation type="submission" date="2023-07" db="EMBL/GenBank/DDBJ databases">
        <title>Genomic Encyclopedia of Type Strains, Phase IV (KMG-IV): sequencing the most valuable type-strain genomes for metagenomic binning, comparative biology and taxonomic classification.</title>
        <authorList>
            <person name="Goeker M."/>
        </authorList>
    </citation>
    <scope>NUCLEOTIDE SEQUENCE [LARGE SCALE GENOMIC DNA]</scope>
    <source>
        <strain evidence="1 2">DSM 27848</strain>
    </source>
</reference>
<accession>A0ABU0D2N2</accession>
<keyword evidence="2" id="KW-1185">Reference proteome</keyword>
<dbReference type="Proteomes" id="UP001232343">
    <property type="component" value="Unassembled WGS sequence"/>
</dbReference>
<comment type="caution">
    <text evidence="1">The sequence shown here is derived from an EMBL/GenBank/DDBJ whole genome shotgun (WGS) entry which is preliminary data.</text>
</comment>
<proteinExistence type="predicted"/>
<organism evidence="1 2">
    <name type="scientific">Lederbergia wuyishanensis</name>
    <dbReference type="NCBI Taxonomy" id="1347903"/>
    <lineage>
        <taxon>Bacteria</taxon>
        <taxon>Bacillati</taxon>
        <taxon>Bacillota</taxon>
        <taxon>Bacilli</taxon>
        <taxon>Bacillales</taxon>
        <taxon>Bacillaceae</taxon>
        <taxon>Lederbergia</taxon>
    </lineage>
</organism>